<protein>
    <submittedName>
        <fullName evidence="2">DUF2177 family protein</fullName>
    </submittedName>
</protein>
<dbReference type="InterPro" id="IPR018687">
    <property type="entry name" value="DUF2177_membr"/>
</dbReference>
<keyword evidence="5" id="KW-1185">Reference proteome</keyword>
<keyword evidence="1" id="KW-0472">Membrane</keyword>
<feature type="transmembrane region" description="Helical" evidence="1">
    <location>
        <begin position="7"/>
        <end position="24"/>
    </location>
</feature>
<feature type="transmembrane region" description="Helical" evidence="1">
    <location>
        <begin position="110"/>
        <end position="133"/>
    </location>
</feature>
<feature type="transmembrane region" description="Helical" evidence="1">
    <location>
        <begin position="44"/>
        <end position="64"/>
    </location>
</feature>
<name>A0A7X1C7Z6_9LIST</name>
<evidence type="ECO:0000313" key="5">
    <source>
        <dbReference type="Proteomes" id="UP000587800"/>
    </source>
</evidence>
<feature type="transmembrane region" description="Helical" evidence="1">
    <location>
        <begin position="71"/>
        <end position="90"/>
    </location>
</feature>
<proteinExistence type="predicted"/>
<evidence type="ECO:0000313" key="3">
    <source>
        <dbReference type="EMBL" id="MBC1509094.1"/>
    </source>
</evidence>
<organism evidence="2 4">
    <name type="scientific">Listeria immobilis</name>
    <dbReference type="NCBI Taxonomy" id="2713502"/>
    <lineage>
        <taxon>Bacteria</taxon>
        <taxon>Bacillati</taxon>
        <taxon>Bacillota</taxon>
        <taxon>Bacilli</taxon>
        <taxon>Bacillales</taxon>
        <taxon>Listeriaceae</taxon>
        <taxon>Listeria</taxon>
    </lineage>
</organism>
<keyword evidence="1" id="KW-0812">Transmembrane</keyword>
<evidence type="ECO:0000313" key="2">
    <source>
        <dbReference type="EMBL" id="MBC1487757.1"/>
    </source>
</evidence>
<dbReference type="Proteomes" id="UP000587800">
    <property type="component" value="Unassembled WGS sequence"/>
</dbReference>
<gene>
    <name evidence="2" type="ORF">HCJ38_01790</name>
    <name evidence="3" type="ORF">HCJ59_04080</name>
</gene>
<dbReference type="AlphaFoldDB" id="A0A7X1C7Z6"/>
<dbReference type="Proteomes" id="UP000561617">
    <property type="component" value="Unassembled WGS sequence"/>
</dbReference>
<dbReference type="EMBL" id="JAASTW010000002">
    <property type="protein sequence ID" value="MBC1487757.1"/>
    <property type="molecule type" value="Genomic_DNA"/>
</dbReference>
<dbReference type="EMBL" id="JAASUB010000004">
    <property type="protein sequence ID" value="MBC1509094.1"/>
    <property type="molecule type" value="Genomic_DNA"/>
</dbReference>
<evidence type="ECO:0000256" key="1">
    <source>
        <dbReference type="SAM" id="Phobius"/>
    </source>
</evidence>
<accession>A0A7X1C7Z6</accession>
<dbReference type="Pfam" id="PF09945">
    <property type="entry name" value="DUF2177"/>
    <property type="match status" value="1"/>
</dbReference>
<sequence>MTQFLKLFITNAIIFLIFDLFWVLVVSKKMYQHFIGELMGDVRIWPAVIFYLLYVIGVTFFVLIPGTEKESIGYVTLAAALFGLICYATYDLTNLATLKDWPVAMTIIDLIWGTAVTTVTSMIVYFINMNFFVGGSQQ</sequence>
<comment type="caution">
    <text evidence="2">The sequence shown here is derived from an EMBL/GenBank/DDBJ whole genome shotgun (WGS) entry which is preliminary data.</text>
</comment>
<keyword evidence="1" id="KW-1133">Transmembrane helix</keyword>
<reference evidence="4 5" key="1">
    <citation type="submission" date="2020-03" db="EMBL/GenBank/DDBJ databases">
        <title>Soil Listeria distribution.</title>
        <authorList>
            <person name="Liao J."/>
            <person name="Wiedmann M."/>
        </authorList>
    </citation>
    <scope>NUCLEOTIDE SEQUENCE [LARGE SCALE GENOMIC DNA]</scope>
    <source>
        <strain evidence="3 5">FSL L7-1515</strain>
        <strain evidence="2 4">FSL L7-1554</strain>
    </source>
</reference>
<dbReference type="RefSeq" id="WP_185344672.1">
    <property type="nucleotide sequence ID" value="NZ_JAASTU010000015.1"/>
</dbReference>
<evidence type="ECO:0000313" key="4">
    <source>
        <dbReference type="Proteomes" id="UP000561617"/>
    </source>
</evidence>